<proteinExistence type="predicted"/>
<gene>
    <name evidence="3" type="ORF">Csp1_14490</name>
</gene>
<feature type="region of interest" description="Disordered" evidence="1">
    <location>
        <begin position="1"/>
        <end position="23"/>
    </location>
</feature>
<evidence type="ECO:0000256" key="2">
    <source>
        <dbReference type="SAM" id="Phobius"/>
    </source>
</evidence>
<keyword evidence="2" id="KW-0812">Transmembrane</keyword>
<dbReference type="KEGG" id="cpre:Csp1_14490"/>
<organism evidence="3 4">
    <name type="scientific">Corynebacterium provencense</name>
    <dbReference type="NCBI Taxonomy" id="1737425"/>
    <lineage>
        <taxon>Bacteria</taxon>
        <taxon>Bacillati</taxon>
        <taxon>Actinomycetota</taxon>
        <taxon>Actinomycetes</taxon>
        <taxon>Mycobacteriales</taxon>
        <taxon>Corynebacteriaceae</taxon>
        <taxon>Corynebacterium</taxon>
    </lineage>
</organism>
<keyword evidence="4" id="KW-1185">Reference proteome</keyword>
<name>A0A2Z3YP13_9CORY</name>
<keyword evidence="2" id="KW-0472">Membrane</keyword>
<dbReference type="RefSeq" id="WP_110481437.1">
    <property type="nucleotide sequence ID" value="NZ_CP024988.1"/>
</dbReference>
<protein>
    <submittedName>
        <fullName evidence="3">Uncharacterized protein</fullName>
    </submittedName>
</protein>
<evidence type="ECO:0000313" key="4">
    <source>
        <dbReference type="Proteomes" id="UP000247696"/>
    </source>
</evidence>
<feature type="region of interest" description="Disordered" evidence="1">
    <location>
        <begin position="87"/>
        <end position="108"/>
    </location>
</feature>
<evidence type="ECO:0000313" key="3">
    <source>
        <dbReference type="EMBL" id="AWT26238.1"/>
    </source>
</evidence>
<dbReference type="EMBL" id="CP024988">
    <property type="protein sequence ID" value="AWT26238.1"/>
    <property type="molecule type" value="Genomic_DNA"/>
</dbReference>
<evidence type="ECO:0000256" key="1">
    <source>
        <dbReference type="SAM" id="MobiDB-lite"/>
    </source>
</evidence>
<dbReference type="AlphaFoldDB" id="A0A2Z3YP13"/>
<feature type="transmembrane region" description="Helical" evidence="2">
    <location>
        <begin position="36"/>
        <end position="59"/>
    </location>
</feature>
<sequence>MTDEPTTGPKTEPITGPADVPTTDVDMITIPRVRKFTGGMGACALLTVFATVMVLYTVTADESEWVQAAALLVSATVVVLFLRITGAGGSGRRSPQRRREAGSSGPGH</sequence>
<dbReference type="Proteomes" id="UP000247696">
    <property type="component" value="Chromosome"/>
</dbReference>
<accession>A0A2Z3YP13</accession>
<reference evidence="4" key="1">
    <citation type="submission" date="2017-11" db="EMBL/GenBank/DDBJ databases">
        <title>Otitis media/interna in a cat caused by the recently described species Corynebacterium provencense.</title>
        <authorList>
            <person name="Kittl S."/>
            <person name="Brodard I."/>
            <person name="Rychener L."/>
            <person name="Jores J."/>
            <person name="Roosje P."/>
            <person name="Gobeli Brawand S."/>
        </authorList>
    </citation>
    <scope>NUCLEOTIDE SEQUENCE [LARGE SCALE GENOMIC DNA]</scope>
    <source>
        <strain evidence="4">17KM38</strain>
    </source>
</reference>
<keyword evidence="2" id="KW-1133">Transmembrane helix</keyword>
<feature type="transmembrane region" description="Helical" evidence="2">
    <location>
        <begin position="65"/>
        <end position="84"/>
    </location>
</feature>